<keyword evidence="2" id="KW-1185">Reference proteome</keyword>
<protein>
    <submittedName>
        <fullName evidence="1">Uncharacterized protein</fullName>
    </submittedName>
</protein>
<proteinExistence type="predicted"/>
<evidence type="ECO:0000313" key="2">
    <source>
        <dbReference type="Proteomes" id="UP000604046"/>
    </source>
</evidence>
<comment type="caution">
    <text evidence="1">The sequence shown here is derived from an EMBL/GenBank/DDBJ whole genome shotgun (WGS) entry which is preliminary data.</text>
</comment>
<evidence type="ECO:0000313" key="1">
    <source>
        <dbReference type="EMBL" id="CAE7611184.1"/>
    </source>
</evidence>
<reference evidence="1" key="1">
    <citation type="submission" date="2021-02" db="EMBL/GenBank/DDBJ databases">
        <authorList>
            <person name="Dougan E. K."/>
            <person name="Rhodes N."/>
            <person name="Thang M."/>
            <person name="Chan C."/>
        </authorList>
    </citation>
    <scope>NUCLEOTIDE SEQUENCE</scope>
</reference>
<dbReference type="AlphaFoldDB" id="A0A812V2T8"/>
<sequence>MRCTCKCCPGPQAPYRYGNSYRTNPVGEHQGNHAEGAIERIRQLTGTMLAELEDRLKIPQDVRPAASLVLAPRQLDSPAFGVTQNLTPWERVHASPYGGKLVRFAECVLARVNTATKGKPRWLRAMWLGKSDVSDCHLVCTSSGRLAVAARSVRRTTCEYDPILVTALRDTPDKHVSHAEQAEINFNQSLL</sequence>
<gene>
    <name evidence="1" type="ORF">SNAT2548_LOCUS34742</name>
</gene>
<organism evidence="1 2">
    <name type="scientific">Symbiodinium natans</name>
    <dbReference type="NCBI Taxonomy" id="878477"/>
    <lineage>
        <taxon>Eukaryota</taxon>
        <taxon>Sar</taxon>
        <taxon>Alveolata</taxon>
        <taxon>Dinophyceae</taxon>
        <taxon>Suessiales</taxon>
        <taxon>Symbiodiniaceae</taxon>
        <taxon>Symbiodinium</taxon>
    </lineage>
</organism>
<accession>A0A812V2T8</accession>
<name>A0A812V2T8_9DINO</name>
<dbReference type="Proteomes" id="UP000604046">
    <property type="component" value="Unassembled WGS sequence"/>
</dbReference>
<dbReference type="EMBL" id="CAJNDS010002827">
    <property type="protein sequence ID" value="CAE7611184.1"/>
    <property type="molecule type" value="Genomic_DNA"/>
</dbReference>